<evidence type="ECO:0000313" key="1">
    <source>
        <dbReference type="EMBL" id="CAA9488619.1"/>
    </source>
</evidence>
<name>A0A6J4S397_9SPHN</name>
<proteinExistence type="predicted"/>
<reference evidence="1" key="1">
    <citation type="submission" date="2020-02" db="EMBL/GenBank/DDBJ databases">
        <authorList>
            <person name="Meier V. D."/>
        </authorList>
    </citation>
    <scope>NUCLEOTIDE SEQUENCE</scope>
    <source>
        <strain evidence="1">AVDCRST_MAG39</strain>
    </source>
</reference>
<accession>A0A6J4S397</accession>
<sequence>MEAVLRESGSSLRWDDALQGEGLVRRAVSR</sequence>
<organism evidence="1">
    <name type="scientific">uncultured Sphingomonadaceae bacterium</name>
    <dbReference type="NCBI Taxonomy" id="169976"/>
    <lineage>
        <taxon>Bacteria</taxon>
        <taxon>Pseudomonadati</taxon>
        <taxon>Pseudomonadota</taxon>
        <taxon>Alphaproteobacteria</taxon>
        <taxon>Sphingomonadales</taxon>
        <taxon>Sphingomonadaceae</taxon>
        <taxon>environmental samples</taxon>
    </lineage>
</organism>
<dbReference type="EMBL" id="CADCVW010000028">
    <property type="protein sequence ID" value="CAA9488619.1"/>
    <property type="molecule type" value="Genomic_DNA"/>
</dbReference>
<dbReference type="AlphaFoldDB" id="A0A6J4S397"/>
<protein>
    <submittedName>
        <fullName evidence="1">Uncharacterized protein</fullName>
    </submittedName>
</protein>
<gene>
    <name evidence="1" type="ORF">AVDCRST_MAG39-619</name>
</gene>